<dbReference type="InterPro" id="IPR046947">
    <property type="entry name" value="LytR-like"/>
</dbReference>
<dbReference type="EMBL" id="CP009302">
    <property type="protein sequence ID" value="AJC12412.1"/>
    <property type="molecule type" value="Genomic_DNA"/>
</dbReference>
<proteinExistence type="predicted"/>
<dbReference type="STRING" id="1531429.JI75_06815"/>
<dbReference type="Proteomes" id="UP000031121">
    <property type="component" value="Chromosome"/>
</dbReference>
<accession>A0A0A8BB49</accession>
<evidence type="ECO:0000259" key="1">
    <source>
        <dbReference type="PROSITE" id="PS50930"/>
    </source>
</evidence>
<evidence type="ECO:0000313" key="2">
    <source>
        <dbReference type="EMBL" id="AJC12412.1"/>
    </source>
</evidence>
<feature type="domain" description="HTH LytTR-type" evidence="1">
    <location>
        <begin position="41"/>
        <end position="145"/>
    </location>
</feature>
<keyword evidence="2" id="KW-0808">Transferase</keyword>
<evidence type="ECO:0000313" key="3">
    <source>
        <dbReference type="Proteomes" id="UP000031121"/>
    </source>
</evidence>
<protein>
    <submittedName>
        <fullName evidence="2">Histidine kinase</fullName>
    </submittedName>
</protein>
<name>A0A0A8BB49_9ACTN</name>
<dbReference type="PANTHER" id="PTHR37299">
    <property type="entry name" value="TRANSCRIPTIONAL REGULATOR-RELATED"/>
    <property type="match status" value="1"/>
</dbReference>
<sequence length="146" mass="16838">MRITIDEQPSAQDIEITILCARTDQEVLDIVARLRMHDRKITGYANGQTLVVSVEDVLYIESIDGRTFFYTNDAVLETRLKLYEMEERLSDCDFLRISKNCIVNFRRIGALSPDLNGRMLATLENGERIVISRQYAPQVKRKIGIR</sequence>
<dbReference type="KEGG" id="cbac:JI75_06815"/>
<dbReference type="RefSeq" id="WP_039689697.1">
    <property type="nucleotide sequence ID" value="NZ_CP009302.1"/>
</dbReference>
<dbReference type="OrthoDB" id="3186525at2"/>
<dbReference type="SMART" id="SM00850">
    <property type="entry name" value="LytTR"/>
    <property type="match status" value="1"/>
</dbReference>
<dbReference type="GO" id="GO:0003677">
    <property type="term" value="F:DNA binding"/>
    <property type="evidence" value="ECO:0007669"/>
    <property type="project" value="InterPro"/>
</dbReference>
<dbReference type="PROSITE" id="PS50930">
    <property type="entry name" value="HTH_LYTTR"/>
    <property type="match status" value="1"/>
</dbReference>
<keyword evidence="3" id="KW-1185">Reference proteome</keyword>
<dbReference type="HOGENOM" id="CLU_106729_0_2_11"/>
<reference evidence="2 3" key="2">
    <citation type="journal article" date="2015" name="Genome Announc.">
        <title>Complete Genome Sequence of Coriobacteriaceae Strain 68-1-3, a Novel Mucus-Degrading Isolate from the Swine Intestinal Tract.</title>
        <authorList>
            <person name="Looft T."/>
            <person name="Bayles D.O."/>
            <person name="Alt D.P."/>
            <person name="Stanton T.B."/>
        </authorList>
    </citation>
    <scope>NUCLEOTIDE SEQUENCE [LARGE SCALE GENOMIC DNA]</scope>
    <source>
        <strain evidence="2 3">68-1-3</strain>
    </source>
</reference>
<dbReference type="AlphaFoldDB" id="A0A0A8BB49"/>
<keyword evidence="2" id="KW-0418">Kinase</keyword>
<dbReference type="InterPro" id="IPR007492">
    <property type="entry name" value="LytTR_DNA-bd_dom"/>
</dbReference>
<dbReference type="GO" id="GO:0016301">
    <property type="term" value="F:kinase activity"/>
    <property type="evidence" value="ECO:0007669"/>
    <property type="project" value="UniProtKB-KW"/>
</dbReference>
<dbReference type="Gene3D" id="2.40.50.1020">
    <property type="entry name" value="LytTr DNA-binding domain"/>
    <property type="match status" value="1"/>
</dbReference>
<dbReference type="GO" id="GO:0000156">
    <property type="term" value="F:phosphorelay response regulator activity"/>
    <property type="evidence" value="ECO:0007669"/>
    <property type="project" value="InterPro"/>
</dbReference>
<dbReference type="PANTHER" id="PTHR37299:SF4">
    <property type="entry name" value="TRANSCRIPTIONAL REGULATOR"/>
    <property type="match status" value="1"/>
</dbReference>
<reference evidence="3" key="1">
    <citation type="submission" date="2014-08" db="EMBL/GenBank/DDBJ databases">
        <title>Coriobacteriaceae sp. complete genome.</title>
        <authorList>
            <person name="Looft T."/>
            <person name="Bayles D.O."/>
            <person name="Stanton T.B."/>
        </authorList>
    </citation>
    <scope>NUCLEOTIDE SEQUENCE [LARGE SCALE GENOMIC DNA]</scope>
    <source>
        <strain evidence="3">68-1-3</strain>
    </source>
</reference>
<organism evidence="2 3">
    <name type="scientific">Berryella intestinalis</name>
    <dbReference type="NCBI Taxonomy" id="1531429"/>
    <lineage>
        <taxon>Bacteria</taxon>
        <taxon>Bacillati</taxon>
        <taxon>Actinomycetota</taxon>
        <taxon>Coriobacteriia</taxon>
        <taxon>Eggerthellales</taxon>
        <taxon>Eggerthellaceae</taxon>
        <taxon>Berryella</taxon>
    </lineage>
</organism>
<dbReference type="Pfam" id="PF04397">
    <property type="entry name" value="LytTR"/>
    <property type="match status" value="1"/>
</dbReference>
<gene>
    <name evidence="2" type="ORF">JI75_06815</name>
</gene>